<accession>A0ACC7LLE6</accession>
<evidence type="ECO:0000313" key="1">
    <source>
        <dbReference type="EMBL" id="MFH6603865.1"/>
    </source>
</evidence>
<gene>
    <name evidence="1" type="ORF">ACEZ3G_10290</name>
</gene>
<organism evidence="1 2">
    <name type="scientific">Meishania litoralis</name>
    <dbReference type="NCBI Taxonomy" id="3434685"/>
    <lineage>
        <taxon>Bacteria</taxon>
        <taxon>Pseudomonadati</taxon>
        <taxon>Bacteroidota</taxon>
        <taxon>Flavobacteriia</taxon>
        <taxon>Flavobacteriales</taxon>
        <taxon>Flavobacteriaceae</taxon>
        <taxon>Meishania</taxon>
    </lineage>
</organism>
<dbReference type="EMBL" id="JBHFPV010000002">
    <property type="protein sequence ID" value="MFH6603865.1"/>
    <property type="molecule type" value="Genomic_DNA"/>
</dbReference>
<name>A0ACC7LLE6_9FLAO</name>
<sequence length="201" mass="22829">MKIYLPMLFLILTMPAMGQERPIKVVTEEIPNRLAFYAINENDQDFDVTITITGNNFRQSRARPRPIRVPATSKVHLKTIVLVRGKKPSYSYELEINDSLSNRALKKEFEKVKIKPKKPIIVYLPKNCTSCDSLINPLQNGKYHFSQHNLEARPDMQSQLQGALGSTNPIDSLTTPILNIGGKLFTQITSYEALLEVLEKD</sequence>
<dbReference type="Proteomes" id="UP001595191">
    <property type="component" value="Unassembled WGS sequence"/>
</dbReference>
<protein>
    <submittedName>
        <fullName evidence="1">Uncharacterized protein</fullName>
    </submittedName>
</protein>
<proteinExistence type="predicted"/>
<keyword evidence="2" id="KW-1185">Reference proteome</keyword>
<reference evidence="1" key="1">
    <citation type="submission" date="2024-09" db="EMBL/GenBank/DDBJ databases">
        <authorList>
            <person name="Liu J."/>
        </authorList>
    </citation>
    <scope>NUCLEOTIDE SEQUENCE</scope>
    <source>
        <strain evidence="1">NBU2967</strain>
    </source>
</reference>
<evidence type="ECO:0000313" key="2">
    <source>
        <dbReference type="Proteomes" id="UP001595191"/>
    </source>
</evidence>
<comment type="caution">
    <text evidence="1">The sequence shown here is derived from an EMBL/GenBank/DDBJ whole genome shotgun (WGS) entry which is preliminary data.</text>
</comment>